<organism evidence="1 2">
    <name type="scientific">Thelohanellus kitauei</name>
    <name type="common">Myxosporean</name>
    <dbReference type="NCBI Taxonomy" id="669202"/>
    <lineage>
        <taxon>Eukaryota</taxon>
        <taxon>Metazoa</taxon>
        <taxon>Cnidaria</taxon>
        <taxon>Myxozoa</taxon>
        <taxon>Myxosporea</taxon>
        <taxon>Bivalvulida</taxon>
        <taxon>Platysporina</taxon>
        <taxon>Myxobolidae</taxon>
        <taxon>Thelohanellus</taxon>
    </lineage>
</organism>
<sequence>MTISIHSAFGMYISGNVKVQSTAISNRSFFNFGSFFDDDFEEHEPQVRRTATLVIPLFVKRQELGKKKLKILRVMYEKIASNKKRKCRCRMETHTEYFGPGSFRMSQRQVCDDCTDYEFKLKEKTIEVPIGYSLKLGQKLAEFSEMGEAHQDFETGDLEFIVGQIS</sequence>
<evidence type="ECO:0000313" key="1">
    <source>
        <dbReference type="EMBL" id="KII67960.1"/>
    </source>
</evidence>
<dbReference type="OrthoDB" id="550424at2759"/>
<reference evidence="1 2" key="1">
    <citation type="journal article" date="2014" name="Genome Biol. Evol.">
        <title>The genome of the myxosporean Thelohanellus kitauei shows adaptations to nutrient acquisition within its fish host.</title>
        <authorList>
            <person name="Yang Y."/>
            <person name="Xiong J."/>
            <person name="Zhou Z."/>
            <person name="Huo F."/>
            <person name="Miao W."/>
            <person name="Ran C."/>
            <person name="Liu Y."/>
            <person name="Zhang J."/>
            <person name="Feng J."/>
            <person name="Wang M."/>
            <person name="Wang M."/>
            <person name="Wang L."/>
            <person name="Yao B."/>
        </authorList>
    </citation>
    <scope>NUCLEOTIDE SEQUENCE [LARGE SCALE GENOMIC DNA]</scope>
    <source>
        <strain evidence="1">Wuqing</strain>
    </source>
</reference>
<proteinExistence type="predicted"/>
<keyword evidence="2" id="KW-1185">Reference proteome</keyword>
<gene>
    <name evidence="1" type="ORF">RF11_01961</name>
</gene>
<dbReference type="InterPro" id="IPR051736">
    <property type="entry name" value="DnaJ-B11-like"/>
</dbReference>
<evidence type="ECO:0000313" key="2">
    <source>
        <dbReference type="Proteomes" id="UP000031668"/>
    </source>
</evidence>
<dbReference type="PANTHER" id="PTHR44298">
    <property type="entry name" value="DNAJ HOMOLOG SUBFAMILY B MEMBER 11"/>
    <property type="match status" value="1"/>
</dbReference>
<dbReference type="PANTHER" id="PTHR44298:SF1">
    <property type="entry name" value="DNAJ HOMOLOG SUBFAMILY B MEMBER 11"/>
    <property type="match status" value="1"/>
</dbReference>
<dbReference type="AlphaFoldDB" id="A0A0C2MUV9"/>
<comment type="caution">
    <text evidence="1">The sequence shown here is derived from an EMBL/GenBank/DDBJ whole genome shotgun (WGS) entry which is preliminary data.</text>
</comment>
<name>A0A0C2MUV9_THEKT</name>
<dbReference type="Proteomes" id="UP000031668">
    <property type="component" value="Unassembled WGS sequence"/>
</dbReference>
<accession>A0A0C2MUV9</accession>
<dbReference type="EMBL" id="JWZT01002990">
    <property type="protein sequence ID" value="KII67960.1"/>
    <property type="molecule type" value="Genomic_DNA"/>
</dbReference>
<protein>
    <submittedName>
        <fullName evidence="1">DnaJ subfamily B member 11</fullName>
    </submittedName>
</protein>